<gene>
    <name evidence="1" type="ORF">F3059_12380</name>
</gene>
<dbReference type="Proteomes" id="UP000435357">
    <property type="component" value="Unassembled WGS sequence"/>
</dbReference>
<sequence>MTFTFNNVNSLGSPGGNGTLTVTYHGDLDGSTETFDLEDENNNVLATSLNTPGNQCSAQGTSTFTIPLTDLNNWATDGIIEFETIGASAVSSGICNCNFGGTGASASYSVTMVLNYPTVSGPNDAGVTAVDTSLVTCKGPTDVYANIKNYGNNQLNNVMVNWSVDSVVQTPFLLSSMLDTLNGSGSTDTLLNIGQYDFGQSGVYDVRVWTSMPNGVPDTSNFNDTIDVQIEADMIDLQVAEMTDVSCFGGSDGYVKVTSNGYAPTYIWSSGSTGDSVTNLWAETHLVVANDSVSCPDTLEVVVNEPPLLEVNLLEGGSVP</sequence>
<name>A0A6N6M5I0_9FLAO</name>
<dbReference type="AlphaFoldDB" id="A0A6N6M5I0"/>
<dbReference type="EMBL" id="WACR01000012">
    <property type="protein sequence ID" value="KAB1062081.1"/>
    <property type="molecule type" value="Genomic_DNA"/>
</dbReference>
<feature type="non-terminal residue" evidence="1">
    <location>
        <position position="320"/>
    </location>
</feature>
<accession>A0A6N6M5I0</accession>
<comment type="caution">
    <text evidence="1">The sequence shown here is derived from an EMBL/GenBank/DDBJ whole genome shotgun (WGS) entry which is preliminary data.</text>
</comment>
<keyword evidence="2" id="KW-1185">Reference proteome</keyword>
<evidence type="ECO:0000313" key="2">
    <source>
        <dbReference type="Proteomes" id="UP000435357"/>
    </source>
</evidence>
<evidence type="ECO:0000313" key="1">
    <source>
        <dbReference type="EMBL" id="KAB1062081.1"/>
    </source>
</evidence>
<organism evidence="1 2">
    <name type="scientific">Salibacter halophilus</name>
    <dbReference type="NCBI Taxonomy" id="1803916"/>
    <lineage>
        <taxon>Bacteria</taxon>
        <taxon>Pseudomonadati</taxon>
        <taxon>Bacteroidota</taxon>
        <taxon>Flavobacteriia</taxon>
        <taxon>Flavobacteriales</taxon>
        <taxon>Salibacteraceae</taxon>
        <taxon>Salibacter</taxon>
    </lineage>
</organism>
<protein>
    <submittedName>
        <fullName evidence="1">Uncharacterized protein</fullName>
    </submittedName>
</protein>
<reference evidence="1 2" key="1">
    <citation type="submission" date="2019-09" db="EMBL/GenBank/DDBJ databases">
        <title>Genomes of Cryomorphaceae.</title>
        <authorList>
            <person name="Bowman J.P."/>
        </authorList>
    </citation>
    <scope>NUCLEOTIDE SEQUENCE [LARGE SCALE GENOMIC DNA]</scope>
    <source>
        <strain evidence="1 2">KCTC 52047</strain>
    </source>
</reference>
<proteinExistence type="predicted"/>